<dbReference type="Gene3D" id="1.10.8.430">
    <property type="entry name" value="Helical domain of apoptotic protease-activating factors"/>
    <property type="match status" value="1"/>
</dbReference>
<keyword evidence="1" id="KW-0433">Leucine-rich repeat</keyword>
<gene>
    <name evidence="5" type="ORF">ACJRO7_033714</name>
</gene>
<sequence length="539" mass="62462">MKKSSEATLSMEIERGEYQVFLSFRGPDTRYGFTNSLYHCLLDAGIHVFIDDEQLRVGKEIGGELLKALERSRIYIPIFSKNFATSSWCLCEVAHMVECTSKSNGKKEIHPVFYDVYPDDVKLKSQLYKEALAKHKMKFPSEELKRWENALVEVARIKGWELRNRRHGEIARFIVDEVVHKIGDKRVDVPKNLVEDHHQIKAIIEKLDIYSDDVRFIGIHGMGGIGKTTLSKVVFNKLYSDFDGVCFLNDIRGATGHGLIEFQKKLLSSMVHFRNAIQIKDIRDGMKWIQRVCCTRKVLIVLDNLDKKEQLEKLAGKCDWFGLGSRIIITTRDKGILMTQMESSNKEDLSQPKGILDFEVHAMEFDQAFRLFSKHTFGSDSPIKDYVALSYTIVNKVDRLPLAVEVIGSFLCCCGSTLEPYFDKRNLWKDTLKKLDRGPFKDVRDVLMISYEGLENEQKEVFLDIACFFTNEDKTYPIIMWDNCNYNPHIAISILLQRSLIKIGDDNKFWMHDQVRDLGRYIILEEYPRKECPRKYSRA</sequence>
<dbReference type="AlphaFoldDB" id="A0ABD3J3Z1"/>
<dbReference type="Proteomes" id="UP001634007">
    <property type="component" value="Unassembled WGS sequence"/>
</dbReference>
<dbReference type="InterPro" id="IPR042197">
    <property type="entry name" value="Apaf_helical"/>
</dbReference>
<keyword evidence="3" id="KW-0611">Plant defense</keyword>
<dbReference type="PANTHER" id="PTHR11017:SF570">
    <property type="entry name" value="DISEASE RESISTANCE PROTEIN (TIR-NBS CLASS)-RELATED"/>
    <property type="match status" value="1"/>
</dbReference>
<dbReference type="Gene3D" id="3.40.50.300">
    <property type="entry name" value="P-loop containing nucleotide triphosphate hydrolases"/>
    <property type="match status" value="1"/>
</dbReference>
<evidence type="ECO:0000256" key="1">
    <source>
        <dbReference type="ARBA" id="ARBA00022614"/>
    </source>
</evidence>
<feature type="domain" description="TIR" evidence="4">
    <location>
        <begin position="16"/>
        <end position="178"/>
    </location>
</feature>
<reference evidence="5 6" key="1">
    <citation type="submission" date="2024-11" db="EMBL/GenBank/DDBJ databases">
        <title>Chromosome-level genome assembly of Eucalyptus globulus Labill. provides insights into its genome evolution.</title>
        <authorList>
            <person name="Li X."/>
        </authorList>
    </citation>
    <scope>NUCLEOTIDE SEQUENCE [LARGE SCALE GENOMIC DNA]</scope>
    <source>
        <strain evidence="5">CL2024</strain>
        <tissue evidence="5">Fresh tender leaves</tissue>
    </source>
</reference>
<dbReference type="InterPro" id="IPR044974">
    <property type="entry name" value="Disease_R_plants"/>
</dbReference>
<keyword evidence="2" id="KW-0677">Repeat</keyword>
<dbReference type="Pfam" id="PF01582">
    <property type="entry name" value="TIR"/>
    <property type="match status" value="1"/>
</dbReference>
<organism evidence="5 6">
    <name type="scientific">Eucalyptus globulus</name>
    <name type="common">Tasmanian blue gum</name>
    <dbReference type="NCBI Taxonomy" id="34317"/>
    <lineage>
        <taxon>Eukaryota</taxon>
        <taxon>Viridiplantae</taxon>
        <taxon>Streptophyta</taxon>
        <taxon>Embryophyta</taxon>
        <taxon>Tracheophyta</taxon>
        <taxon>Spermatophyta</taxon>
        <taxon>Magnoliopsida</taxon>
        <taxon>eudicotyledons</taxon>
        <taxon>Gunneridae</taxon>
        <taxon>Pentapetalae</taxon>
        <taxon>rosids</taxon>
        <taxon>malvids</taxon>
        <taxon>Myrtales</taxon>
        <taxon>Myrtaceae</taxon>
        <taxon>Myrtoideae</taxon>
        <taxon>Eucalypteae</taxon>
        <taxon>Eucalyptus</taxon>
    </lineage>
</organism>
<keyword evidence="6" id="KW-1185">Reference proteome</keyword>
<dbReference type="InterPro" id="IPR058192">
    <property type="entry name" value="WHD_ROQ1-like"/>
</dbReference>
<dbReference type="GO" id="GO:0006952">
    <property type="term" value="P:defense response"/>
    <property type="evidence" value="ECO:0007669"/>
    <property type="project" value="UniProtKB-KW"/>
</dbReference>
<dbReference type="EMBL" id="JBJKBG010000009">
    <property type="protein sequence ID" value="KAL3721258.1"/>
    <property type="molecule type" value="Genomic_DNA"/>
</dbReference>
<evidence type="ECO:0000259" key="4">
    <source>
        <dbReference type="PROSITE" id="PS50104"/>
    </source>
</evidence>
<dbReference type="Pfam" id="PF23282">
    <property type="entry name" value="WHD_ROQ1"/>
    <property type="match status" value="1"/>
</dbReference>
<dbReference type="Pfam" id="PF00931">
    <property type="entry name" value="NB-ARC"/>
    <property type="match status" value="1"/>
</dbReference>
<evidence type="ECO:0000313" key="5">
    <source>
        <dbReference type="EMBL" id="KAL3721258.1"/>
    </source>
</evidence>
<dbReference type="InterPro" id="IPR036390">
    <property type="entry name" value="WH_DNA-bd_sf"/>
</dbReference>
<proteinExistence type="predicted"/>
<dbReference type="InterPro" id="IPR002182">
    <property type="entry name" value="NB-ARC"/>
</dbReference>
<dbReference type="InterPro" id="IPR035897">
    <property type="entry name" value="Toll_tir_struct_dom_sf"/>
</dbReference>
<protein>
    <recommendedName>
        <fullName evidence="4">TIR domain-containing protein</fullName>
    </recommendedName>
</protein>
<comment type="caution">
    <text evidence="5">The sequence shown here is derived from an EMBL/GenBank/DDBJ whole genome shotgun (WGS) entry which is preliminary data.</text>
</comment>
<dbReference type="SUPFAM" id="SSF46785">
    <property type="entry name" value="Winged helix' DNA-binding domain"/>
    <property type="match status" value="1"/>
</dbReference>
<dbReference type="InterPro" id="IPR027417">
    <property type="entry name" value="P-loop_NTPase"/>
</dbReference>
<accession>A0ABD3J3Z1</accession>
<dbReference type="PANTHER" id="PTHR11017">
    <property type="entry name" value="LEUCINE-RICH REPEAT-CONTAINING PROTEIN"/>
    <property type="match status" value="1"/>
</dbReference>
<dbReference type="PROSITE" id="PS50104">
    <property type="entry name" value="TIR"/>
    <property type="match status" value="1"/>
</dbReference>
<dbReference type="SUPFAM" id="SSF52540">
    <property type="entry name" value="P-loop containing nucleoside triphosphate hydrolases"/>
    <property type="match status" value="1"/>
</dbReference>
<evidence type="ECO:0000313" key="6">
    <source>
        <dbReference type="Proteomes" id="UP001634007"/>
    </source>
</evidence>
<evidence type="ECO:0000256" key="2">
    <source>
        <dbReference type="ARBA" id="ARBA00022737"/>
    </source>
</evidence>
<dbReference type="SMART" id="SM00255">
    <property type="entry name" value="TIR"/>
    <property type="match status" value="1"/>
</dbReference>
<name>A0ABD3J3Z1_EUCGL</name>
<evidence type="ECO:0000256" key="3">
    <source>
        <dbReference type="ARBA" id="ARBA00022821"/>
    </source>
</evidence>
<dbReference type="PRINTS" id="PR00364">
    <property type="entry name" value="DISEASERSIST"/>
</dbReference>
<dbReference type="Gene3D" id="3.40.50.10140">
    <property type="entry name" value="Toll/interleukin-1 receptor homology (TIR) domain"/>
    <property type="match status" value="1"/>
</dbReference>
<dbReference type="SUPFAM" id="SSF52200">
    <property type="entry name" value="Toll/Interleukin receptor TIR domain"/>
    <property type="match status" value="1"/>
</dbReference>
<dbReference type="InterPro" id="IPR000157">
    <property type="entry name" value="TIR_dom"/>
</dbReference>